<dbReference type="EMBL" id="PPTA01000032">
    <property type="protein sequence ID" value="TFA97483.1"/>
    <property type="molecule type" value="Genomic_DNA"/>
</dbReference>
<name>A0ABY2GP90_9HYPO</name>
<keyword evidence="2" id="KW-1185">Reference proteome</keyword>
<dbReference type="GeneID" id="300582255"/>
<dbReference type="Proteomes" id="UP001642720">
    <property type="component" value="Unassembled WGS sequence"/>
</dbReference>
<comment type="caution">
    <text evidence="1">The sequence shown here is derived from an EMBL/GenBank/DDBJ whole genome shotgun (WGS) entry which is preliminary data.</text>
</comment>
<sequence>MKTAKEASKEETDARIAQKAMEDAMEEMNRTLAMWDWEKIKREMDREKLGTLEEALHSHPLHWL</sequence>
<evidence type="ECO:0000313" key="1">
    <source>
        <dbReference type="EMBL" id="TFA97483.1"/>
    </source>
</evidence>
<gene>
    <name evidence="1" type="ORF">CCMA1212_010777</name>
</gene>
<evidence type="ECO:0000313" key="2">
    <source>
        <dbReference type="Proteomes" id="UP001642720"/>
    </source>
</evidence>
<proteinExistence type="predicted"/>
<dbReference type="RefSeq" id="XP_073553685.1">
    <property type="nucleotide sequence ID" value="XM_073707805.1"/>
</dbReference>
<organism evidence="1 2">
    <name type="scientific">Trichoderma ghanense</name>
    <dbReference type="NCBI Taxonomy" id="65468"/>
    <lineage>
        <taxon>Eukaryota</taxon>
        <taxon>Fungi</taxon>
        <taxon>Dikarya</taxon>
        <taxon>Ascomycota</taxon>
        <taxon>Pezizomycotina</taxon>
        <taxon>Sordariomycetes</taxon>
        <taxon>Hypocreomycetidae</taxon>
        <taxon>Hypocreales</taxon>
        <taxon>Hypocreaceae</taxon>
        <taxon>Trichoderma</taxon>
    </lineage>
</organism>
<protein>
    <submittedName>
        <fullName evidence="1">Uncharacterized protein</fullName>
    </submittedName>
</protein>
<accession>A0ABY2GP90</accession>
<reference evidence="1 2" key="1">
    <citation type="submission" date="2018-01" db="EMBL/GenBank/DDBJ databases">
        <title>Genome characterization of the sugarcane-associated fungus Trichoderma ghanense CCMA-1212 and their application in lignocelulose bioconversion.</title>
        <authorList>
            <person name="Steindorff A.S."/>
            <person name="Mendes T.D."/>
            <person name="Vilela E.S.D."/>
            <person name="Rodrigues D.S."/>
            <person name="Formighieri E.F."/>
            <person name="Melo I.S."/>
            <person name="Favaro L.C.L."/>
        </authorList>
    </citation>
    <scope>NUCLEOTIDE SEQUENCE [LARGE SCALE GENOMIC DNA]</scope>
    <source>
        <strain evidence="1 2">CCMA-1212</strain>
    </source>
</reference>